<evidence type="ECO:0000256" key="1">
    <source>
        <dbReference type="ARBA" id="ARBA00007398"/>
    </source>
</evidence>
<dbReference type="InterPro" id="IPR026832">
    <property type="entry name" value="Asteroid"/>
</dbReference>
<dbReference type="PANTHER" id="PTHR15665:SF1">
    <property type="entry name" value="PROTEIN ASTEROID HOMOLOG 1"/>
    <property type="match status" value="1"/>
</dbReference>
<dbReference type="SUPFAM" id="SSF88723">
    <property type="entry name" value="PIN domain-like"/>
    <property type="match status" value="1"/>
</dbReference>
<gene>
    <name evidence="3" type="ORF">CEUTPL_LOCUS9059</name>
</gene>
<proteinExistence type="inferred from homology"/>
<accession>A0A9N9QPM7</accession>
<evidence type="ECO:0000313" key="3">
    <source>
        <dbReference type="EMBL" id="CAG9768523.1"/>
    </source>
</evidence>
<dbReference type="InterPro" id="IPR029060">
    <property type="entry name" value="PIN-like_dom_sf"/>
</dbReference>
<sequence>MDYDPELDLTLTQISDDKIKQFLTCKLQQGRLDNQALKDLIVERQEATSSEAVPGIQLVRHWTRILNNKYCLGYELSCSEPTNVDFVLWEASGEKVIYKAQTFSVSDAADICCLGCWDLIEKCQGGKGKLFVVVSIEMPQFVHKLKYNFHSHLLCNNASLALPSIEISQCLNVLGLDEQCLETFLMVIASSELNEVVLCLPQELSLISTLENNCSLTHVSLMNKSYFLALNVSEAINHTMLIPHKYQDNNAFIKVYTSNDNQLFAFLHHLLKTIPNSLVLPKRLCLLENQKHHEATLELDKELEQFRVAMRVDLEQSYATLIDHELRDCNVVLDGNSVASNLYKWHSRSNDCFGGDYDKFAQVVYNFFKLLSDCKITPYIILDGGYERRKLNTVVTRMKNKIRAAEALNAINEGSGSVFPLFLREVFVDVILNLELKVARCEYEADMEIAGIARASDCSVISYDSDFYIFGCPYIPFDTLELNVRENKAEKYLPCKIYYIDNFLKTFGGLDQNNLPLLSVLLGNDYIKGSLFAPFFSNLKIQKSNGQHSEQQKRIKSVIVWLQNETIESAIRKILTRFKDCQRKLVLKKIKQAMKGYFEVDSELLKYLDIGLSSENISVNFDVFDCGDISENTFSDVDKEADYLDENIEDFEESDIDFAAEIKNNWEPDYTFKNNYRKCQYPACFMDLINIKRYYCTPQVEDSSLDHSHSIGLSILEIIYKILMPNADTRLTIVSRKGPYNIQYISLPESKINVPTLEDIQIMDLETRQKTLLKCLSINDITFLSLFSEEWGLFLISLKFITNNVIIDKSIIYSCIMCFIILNFIDPKIGFHRATKTFNKKFSGILEASHSTNDFSDNYSNLPYMDCLIFMKTIINYFQMDDKLKTNHRLYDKTLVHTLSQIQSVFLHVKYLNSLLNNPFPLLEIHKIFNGTFLYNMTINLRKRSDIDRYLALLLKDSSCVLSAINRTFVTLEKNMEIDSLAINTNGKKRRKKKNKKVENSDNDVKVDEYIEEEENNVLDPNNPYSVLGIL</sequence>
<feature type="domain" description="XPG-I" evidence="2">
    <location>
        <begin position="439"/>
        <end position="525"/>
    </location>
</feature>
<evidence type="ECO:0000313" key="4">
    <source>
        <dbReference type="Proteomes" id="UP001152799"/>
    </source>
</evidence>
<dbReference type="Gene3D" id="3.40.50.1010">
    <property type="entry name" value="5'-nuclease"/>
    <property type="match status" value="1"/>
</dbReference>
<keyword evidence="4" id="KW-1185">Reference proteome</keyword>
<dbReference type="EMBL" id="OU892280">
    <property type="protein sequence ID" value="CAG9768523.1"/>
    <property type="molecule type" value="Genomic_DNA"/>
</dbReference>
<dbReference type="PANTHER" id="PTHR15665">
    <property type="entry name" value="ASTEROID PROTEIN"/>
    <property type="match status" value="1"/>
</dbReference>
<evidence type="ECO:0000259" key="2">
    <source>
        <dbReference type="Pfam" id="PF00867"/>
    </source>
</evidence>
<dbReference type="Pfam" id="PF00867">
    <property type="entry name" value="XPG_I"/>
    <property type="match status" value="1"/>
</dbReference>
<organism evidence="3 4">
    <name type="scientific">Ceutorhynchus assimilis</name>
    <name type="common">cabbage seed weevil</name>
    <dbReference type="NCBI Taxonomy" id="467358"/>
    <lineage>
        <taxon>Eukaryota</taxon>
        <taxon>Metazoa</taxon>
        <taxon>Ecdysozoa</taxon>
        <taxon>Arthropoda</taxon>
        <taxon>Hexapoda</taxon>
        <taxon>Insecta</taxon>
        <taxon>Pterygota</taxon>
        <taxon>Neoptera</taxon>
        <taxon>Endopterygota</taxon>
        <taxon>Coleoptera</taxon>
        <taxon>Polyphaga</taxon>
        <taxon>Cucujiformia</taxon>
        <taxon>Curculionidae</taxon>
        <taxon>Ceutorhynchinae</taxon>
        <taxon>Ceutorhynchus</taxon>
    </lineage>
</organism>
<dbReference type="AlphaFoldDB" id="A0A9N9QPM7"/>
<dbReference type="GO" id="GO:0004518">
    <property type="term" value="F:nuclease activity"/>
    <property type="evidence" value="ECO:0007669"/>
    <property type="project" value="InterPro"/>
</dbReference>
<reference evidence="3" key="1">
    <citation type="submission" date="2022-01" db="EMBL/GenBank/DDBJ databases">
        <authorList>
            <person name="King R."/>
        </authorList>
    </citation>
    <scope>NUCLEOTIDE SEQUENCE</scope>
</reference>
<dbReference type="OrthoDB" id="25987at2759"/>
<dbReference type="Proteomes" id="UP001152799">
    <property type="component" value="Chromosome 4"/>
</dbReference>
<dbReference type="InterPro" id="IPR006086">
    <property type="entry name" value="XPG-I_dom"/>
</dbReference>
<protein>
    <recommendedName>
        <fullName evidence="2">XPG-I domain-containing protein</fullName>
    </recommendedName>
</protein>
<name>A0A9N9QPM7_9CUCU</name>
<comment type="similarity">
    <text evidence="1">Belongs to the asteroid family.</text>
</comment>